<reference evidence="2 3" key="1">
    <citation type="journal article" date="2017" name="Genome Biol. Evol.">
        <title>Phytophthora megakarya and P. palmivora, closely related causal agents of cacao black pod rot, underwent increases in genome sizes and gene numbers by different mechanisms.</title>
        <authorList>
            <person name="Ali S.S."/>
            <person name="Shao J."/>
            <person name="Lary D.J."/>
            <person name="Kronmiller B."/>
            <person name="Shen D."/>
            <person name="Strem M.D."/>
            <person name="Amoako-Attah I."/>
            <person name="Akrofi A.Y."/>
            <person name="Begoude B.A."/>
            <person name="Ten Hoopen G.M."/>
            <person name="Coulibaly K."/>
            <person name="Kebe B.I."/>
            <person name="Melnick R.L."/>
            <person name="Guiltinan M.J."/>
            <person name="Tyler B.M."/>
            <person name="Meinhardt L.W."/>
            <person name="Bailey B.A."/>
        </authorList>
    </citation>
    <scope>NUCLEOTIDE SEQUENCE [LARGE SCALE GENOMIC DNA]</scope>
    <source>
        <strain evidence="3">sbr112.9</strain>
    </source>
</reference>
<organism evidence="2 3">
    <name type="scientific">Phytophthora palmivora</name>
    <dbReference type="NCBI Taxonomy" id="4796"/>
    <lineage>
        <taxon>Eukaryota</taxon>
        <taxon>Sar</taxon>
        <taxon>Stramenopiles</taxon>
        <taxon>Oomycota</taxon>
        <taxon>Peronosporomycetes</taxon>
        <taxon>Peronosporales</taxon>
        <taxon>Peronosporaceae</taxon>
        <taxon>Phytophthora</taxon>
    </lineage>
</organism>
<name>A0A2P4XX34_9STRA</name>
<accession>A0A2P4XX34</accession>
<keyword evidence="3" id="KW-1185">Reference proteome</keyword>
<dbReference type="OrthoDB" id="109581at2759"/>
<protein>
    <submittedName>
        <fullName evidence="2">Uncharacterized protein</fullName>
    </submittedName>
</protein>
<proteinExistence type="predicted"/>
<feature type="region of interest" description="Disordered" evidence="1">
    <location>
        <begin position="161"/>
        <end position="189"/>
    </location>
</feature>
<dbReference type="Proteomes" id="UP000237271">
    <property type="component" value="Unassembled WGS sequence"/>
</dbReference>
<dbReference type="AlphaFoldDB" id="A0A2P4XX34"/>
<gene>
    <name evidence="2" type="ORF">PHPALM_13480</name>
</gene>
<comment type="caution">
    <text evidence="2">The sequence shown here is derived from an EMBL/GenBank/DDBJ whole genome shotgun (WGS) entry which is preliminary data.</text>
</comment>
<dbReference type="EMBL" id="NCKW01007379">
    <property type="protein sequence ID" value="POM70130.1"/>
    <property type="molecule type" value="Genomic_DNA"/>
</dbReference>
<evidence type="ECO:0000313" key="2">
    <source>
        <dbReference type="EMBL" id="POM70130.1"/>
    </source>
</evidence>
<sequence>MNGEKFEEGAESVVDAYNPHLLETFCELQLDVTMGDVTDDLLTAEIENIISGVKNDSLPDAKKLYRRELKLNTAESDVKARYIDYFTLFNKITMENGLVRCFSQTDGAREKCMRPLASLQPIALKKEARKQWVRFAKKGAATNPKLLFDLIVARATEHERQYQRLKSQKTKQTSREGNSTKLAKVKHQS</sequence>
<evidence type="ECO:0000256" key="1">
    <source>
        <dbReference type="SAM" id="MobiDB-lite"/>
    </source>
</evidence>
<evidence type="ECO:0000313" key="3">
    <source>
        <dbReference type="Proteomes" id="UP000237271"/>
    </source>
</evidence>